<dbReference type="EMBL" id="JBJXBP010000003">
    <property type="protein sequence ID" value="KAL3838016.1"/>
    <property type="molecule type" value="Genomic_DNA"/>
</dbReference>
<comment type="caution">
    <text evidence="1">The sequence shown here is derived from an EMBL/GenBank/DDBJ whole genome shotgun (WGS) entry which is preliminary data.</text>
</comment>
<name>A0ABD3TN20_9LAMI</name>
<gene>
    <name evidence="1" type="ORF">ACJIZ3_022607</name>
</gene>
<evidence type="ECO:0000313" key="1">
    <source>
        <dbReference type="EMBL" id="KAL3838016.1"/>
    </source>
</evidence>
<organism evidence="1 2">
    <name type="scientific">Penstemon smallii</name>
    <dbReference type="NCBI Taxonomy" id="265156"/>
    <lineage>
        <taxon>Eukaryota</taxon>
        <taxon>Viridiplantae</taxon>
        <taxon>Streptophyta</taxon>
        <taxon>Embryophyta</taxon>
        <taxon>Tracheophyta</taxon>
        <taxon>Spermatophyta</taxon>
        <taxon>Magnoliopsida</taxon>
        <taxon>eudicotyledons</taxon>
        <taxon>Gunneridae</taxon>
        <taxon>Pentapetalae</taxon>
        <taxon>asterids</taxon>
        <taxon>lamiids</taxon>
        <taxon>Lamiales</taxon>
        <taxon>Plantaginaceae</taxon>
        <taxon>Cheloneae</taxon>
        <taxon>Penstemon</taxon>
    </lineage>
</organism>
<evidence type="ECO:0000313" key="2">
    <source>
        <dbReference type="Proteomes" id="UP001634393"/>
    </source>
</evidence>
<sequence>MAPAYWAVHIEFTFLPIENYQFPLYPSHLFFAEKVNSPSSLSFKRKGNGDGKIEVSVFIFMFKYFTDLRGFPRT</sequence>
<keyword evidence="2" id="KW-1185">Reference proteome</keyword>
<accession>A0ABD3TN20</accession>
<reference evidence="1 2" key="1">
    <citation type="submission" date="2024-12" db="EMBL/GenBank/DDBJ databases">
        <title>The unique morphological basis and parallel evolutionary history of personate flowers in Penstemon.</title>
        <authorList>
            <person name="Depatie T.H."/>
            <person name="Wessinger C.A."/>
        </authorList>
    </citation>
    <scope>NUCLEOTIDE SEQUENCE [LARGE SCALE GENOMIC DNA]</scope>
    <source>
        <strain evidence="1">WTNN_2</strain>
        <tissue evidence="1">Leaf</tissue>
    </source>
</reference>
<dbReference type="AlphaFoldDB" id="A0ABD3TN20"/>
<protein>
    <submittedName>
        <fullName evidence="1">Uncharacterized protein</fullName>
    </submittedName>
</protein>
<proteinExistence type="predicted"/>
<dbReference type="Proteomes" id="UP001634393">
    <property type="component" value="Unassembled WGS sequence"/>
</dbReference>